<dbReference type="EMBL" id="ASHL01000001">
    <property type="protein sequence ID" value="EPD14054.1"/>
    <property type="molecule type" value="Genomic_DNA"/>
</dbReference>
<gene>
    <name evidence="1" type="ORF">L196_01105</name>
</gene>
<dbReference type="RefSeq" id="WP_016389623.1">
    <property type="nucleotide sequence ID" value="NZ_JBLHXE010000001.1"/>
</dbReference>
<evidence type="ECO:0000313" key="2">
    <source>
        <dbReference type="Proteomes" id="UP000015462"/>
    </source>
</evidence>
<evidence type="ECO:0008006" key="3">
    <source>
        <dbReference type="Google" id="ProtNLM"/>
    </source>
</evidence>
<evidence type="ECO:0000313" key="1">
    <source>
        <dbReference type="EMBL" id="EPD14054.1"/>
    </source>
</evidence>
<reference evidence="1 2" key="1">
    <citation type="journal article" date="2013" name="Genome Announc.">
        <title>Genome Sequence of the Pyrene- and Fluoranthene-Degrading Bacterium Cycloclasticus sp. Strain PY97M.</title>
        <authorList>
            <person name="Cui Z."/>
            <person name="Xu G."/>
            <person name="Li Q."/>
            <person name="Gao W."/>
            <person name="Zheng L."/>
        </authorList>
    </citation>
    <scope>NUCLEOTIDE SEQUENCE [LARGE SCALE GENOMIC DNA]</scope>
    <source>
        <strain evidence="1 2">PY97M</strain>
    </source>
</reference>
<name>A0AB33Z3T7_9GAMM</name>
<dbReference type="Proteomes" id="UP000015462">
    <property type="component" value="Unassembled WGS sequence"/>
</dbReference>
<keyword evidence="2" id="KW-1185">Reference proteome</keyword>
<proteinExistence type="predicted"/>
<protein>
    <recommendedName>
        <fullName evidence="3">Zinc-ribbon containing domain-containing protein</fullName>
    </recommendedName>
</protein>
<accession>A0AB33Z3T7</accession>
<dbReference type="Pfam" id="PF07295">
    <property type="entry name" value="DUF1451"/>
    <property type="match status" value="1"/>
</dbReference>
<dbReference type="InterPro" id="IPR009912">
    <property type="entry name" value="DUF1451"/>
</dbReference>
<comment type="caution">
    <text evidence="1">The sequence shown here is derived from an EMBL/GenBank/DDBJ whole genome shotgun (WGS) entry which is preliminary data.</text>
</comment>
<organism evidence="1 2">
    <name type="scientific">Cycloclasticus pugetii</name>
    <dbReference type="NCBI Taxonomy" id="34068"/>
    <lineage>
        <taxon>Bacteria</taxon>
        <taxon>Pseudomonadati</taxon>
        <taxon>Pseudomonadota</taxon>
        <taxon>Gammaproteobacteria</taxon>
        <taxon>Thiotrichales</taxon>
        <taxon>Piscirickettsiaceae</taxon>
        <taxon>Cycloclasticus</taxon>
    </lineage>
</organism>
<sequence length="172" mass="19313">MKNQQSSDFIDVLGAVYERLFEQVVEGFHKAEKASAPVLHQLIDDAKEEAVKLEKVTRDEGEKLAQWLKQDIHEAAHYLTETGQELEDWLGFESNILQSVALEKLLKTADKATVQMLALKMELARRMTPHTGEVTGAGTLVCDKCGEKLHFHKAGKIPPCPKCHATEFHRGH</sequence>
<dbReference type="AlphaFoldDB" id="A0AB33Z3T7"/>